<dbReference type="GO" id="GO:0008270">
    <property type="term" value="F:zinc ion binding"/>
    <property type="evidence" value="ECO:0007669"/>
    <property type="project" value="UniProtKB-KW"/>
</dbReference>
<dbReference type="PROSITE" id="PS50016">
    <property type="entry name" value="ZF_PHD_2"/>
    <property type="match status" value="1"/>
</dbReference>
<organism evidence="7 8">
    <name type="scientific">Dinothrombium tinctorium</name>
    <dbReference type="NCBI Taxonomy" id="1965070"/>
    <lineage>
        <taxon>Eukaryota</taxon>
        <taxon>Metazoa</taxon>
        <taxon>Ecdysozoa</taxon>
        <taxon>Arthropoda</taxon>
        <taxon>Chelicerata</taxon>
        <taxon>Arachnida</taxon>
        <taxon>Acari</taxon>
        <taxon>Acariformes</taxon>
        <taxon>Trombidiformes</taxon>
        <taxon>Prostigmata</taxon>
        <taxon>Anystina</taxon>
        <taxon>Parasitengona</taxon>
        <taxon>Trombidioidea</taxon>
        <taxon>Trombidiidae</taxon>
        <taxon>Dinothrombium</taxon>
    </lineage>
</organism>
<dbReference type="GO" id="GO:0003824">
    <property type="term" value="F:catalytic activity"/>
    <property type="evidence" value="ECO:0007669"/>
    <property type="project" value="InterPro"/>
</dbReference>
<evidence type="ECO:0000259" key="6">
    <source>
        <dbReference type="PROSITE" id="PS50016"/>
    </source>
</evidence>
<gene>
    <name evidence="7" type="ORF">B4U79_19140</name>
</gene>
<dbReference type="Proteomes" id="UP000285301">
    <property type="component" value="Unassembled WGS sequence"/>
</dbReference>
<feature type="domain" description="PHD-type" evidence="6">
    <location>
        <begin position="110"/>
        <end position="161"/>
    </location>
</feature>
<keyword evidence="5" id="KW-0732">Signal</keyword>
<dbReference type="Gene3D" id="3.60.10.10">
    <property type="entry name" value="Endonuclease/exonuclease/phosphatase"/>
    <property type="match status" value="1"/>
</dbReference>
<dbReference type="InterPro" id="IPR001965">
    <property type="entry name" value="Znf_PHD"/>
</dbReference>
<dbReference type="Pfam" id="PF03372">
    <property type="entry name" value="Exo_endo_phos"/>
    <property type="match status" value="1"/>
</dbReference>
<name>A0A443QH64_9ACAR</name>
<dbReference type="InterPro" id="IPR019787">
    <property type="entry name" value="Znf_PHD-finger"/>
</dbReference>
<proteinExistence type="predicted"/>
<dbReference type="InterPro" id="IPR036691">
    <property type="entry name" value="Endo/exonu/phosph_ase_sf"/>
</dbReference>
<dbReference type="SMART" id="SM00249">
    <property type="entry name" value="PHD"/>
    <property type="match status" value="1"/>
</dbReference>
<dbReference type="InterPro" id="IPR005135">
    <property type="entry name" value="Endo/exonuclease/phosphatase"/>
</dbReference>
<feature type="non-terminal residue" evidence="7">
    <location>
        <position position="320"/>
    </location>
</feature>
<comment type="caution">
    <text evidence="7">The sequence shown here is derived from an EMBL/GenBank/DDBJ whole genome shotgun (WGS) entry which is preliminary data.</text>
</comment>
<feature type="chain" id="PRO_5019505277" description="PHD-type domain-containing protein" evidence="5">
    <location>
        <begin position="23"/>
        <end position="320"/>
    </location>
</feature>
<keyword evidence="3" id="KW-0862">Zinc</keyword>
<keyword evidence="2 4" id="KW-0863">Zinc-finger</keyword>
<evidence type="ECO:0000256" key="5">
    <source>
        <dbReference type="SAM" id="SignalP"/>
    </source>
</evidence>
<dbReference type="Gene3D" id="3.30.40.10">
    <property type="entry name" value="Zinc/RING finger domain, C3HC4 (zinc finger)"/>
    <property type="match status" value="1"/>
</dbReference>
<keyword evidence="8" id="KW-1185">Reference proteome</keyword>
<dbReference type="Pfam" id="PF00628">
    <property type="entry name" value="PHD"/>
    <property type="match status" value="1"/>
</dbReference>
<accession>A0A443QH64</accession>
<evidence type="ECO:0000256" key="2">
    <source>
        <dbReference type="ARBA" id="ARBA00022771"/>
    </source>
</evidence>
<dbReference type="SUPFAM" id="SSF57903">
    <property type="entry name" value="FYVE/PHD zinc finger"/>
    <property type="match status" value="1"/>
</dbReference>
<dbReference type="InterPro" id="IPR011011">
    <property type="entry name" value="Znf_FYVE_PHD"/>
</dbReference>
<evidence type="ECO:0000313" key="7">
    <source>
        <dbReference type="EMBL" id="RWS02347.1"/>
    </source>
</evidence>
<dbReference type="AlphaFoldDB" id="A0A443QH64"/>
<dbReference type="STRING" id="1965070.A0A443QH64"/>
<dbReference type="OrthoDB" id="10027367at2759"/>
<evidence type="ECO:0000256" key="4">
    <source>
        <dbReference type="PROSITE-ProRule" id="PRU00146"/>
    </source>
</evidence>
<protein>
    <recommendedName>
        <fullName evidence="6">PHD-type domain-containing protein</fullName>
    </recommendedName>
</protein>
<reference evidence="7 8" key="1">
    <citation type="journal article" date="2018" name="Gigascience">
        <title>Genomes of trombidid mites reveal novel predicted allergens and laterally-transferred genes associated with secondary metabolism.</title>
        <authorList>
            <person name="Dong X."/>
            <person name="Chaisiri K."/>
            <person name="Xia D."/>
            <person name="Armstrong S.D."/>
            <person name="Fang Y."/>
            <person name="Donnelly M.J."/>
            <person name="Kadowaki T."/>
            <person name="McGarry J.W."/>
            <person name="Darby A.C."/>
            <person name="Makepeace B.L."/>
        </authorList>
    </citation>
    <scope>NUCLEOTIDE SEQUENCE [LARGE SCALE GENOMIC DNA]</scope>
    <source>
        <strain evidence="7">UoL-WK</strain>
    </source>
</reference>
<evidence type="ECO:0000256" key="3">
    <source>
        <dbReference type="ARBA" id="ARBA00022833"/>
    </source>
</evidence>
<sequence length="320" mass="37169">MVALKTAKLLICLLTLKLIIFGKNEEKIMLFVKINEKYGRNEIGEVRIYGKTTQITNLVRKFNCEIRWAFFAIKSKLNLRNFVSSVNLLSIIRIILILANDIELNPGPNFNECAVCKKRNKNLIMQCQKCNKYCHRICSNISLNQFRSSDFVFICDQCSNFIEIPFNFSEDFFENDLENDLRNCNITKVIPSNLYKKRHFKIVHFNARSAISKLDELKFFCQQTNVDILCLSETWFTSNSTIHETEINGYYCYRNDKGKGGGVCLYIRNTYIGCEIKMNAKYLQVIGATINLNKFKKVSVFCIYKPHNVSFENCATDLDK</sequence>
<dbReference type="EMBL" id="NCKU01007838">
    <property type="protein sequence ID" value="RWS02347.1"/>
    <property type="molecule type" value="Genomic_DNA"/>
</dbReference>
<evidence type="ECO:0000313" key="8">
    <source>
        <dbReference type="Proteomes" id="UP000285301"/>
    </source>
</evidence>
<dbReference type="CDD" id="cd15489">
    <property type="entry name" value="PHD_SF"/>
    <property type="match status" value="1"/>
</dbReference>
<dbReference type="InterPro" id="IPR013083">
    <property type="entry name" value="Znf_RING/FYVE/PHD"/>
</dbReference>
<dbReference type="SUPFAM" id="SSF56219">
    <property type="entry name" value="DNase I-like"/>
    <property type="match status" value="1"/>
</dbReference>
<evidence type="ECO:0000256" key="1">
    <source>
        <dbReference type="ARBA" id="ARBA00022723"/>
    </source>
</evidence>
<keyword evidence="1" id="KW-0479">Metal-binding</keyword>
<feature type="signal peptide" evidence="5">
    <location>
        <begin position="1"/>
        <end position="22"/>
    </location>
</feature>